<organism evidence="7 8">
    <name type="scientific">Alsobacter soli</name>
    <dbReference type="NCBI Taxonomy" id="2109933"/>
    <lineage>
        <taxon>Bacteria</taxon>
        <taxon>Pseudomonadati</taxon>
        <taxon>Pseudomonadota</taxon>
        <taxon>Alphaproteobacteria</taxon>
        <taxon>Hyphomicrobiales</taxon>
        <taxon>Alsobacteraceae</taxon>
        <taxon>Alsobacter</taxon>
    </lineage>
</organism>
<dbReference type="GO" id="GO:0015093">
    <property type="term" value="F:ferrous iron transmembrane transporter activity"/>
    <property type="evidence" value="ECO:0007669"/>
    <property type="project" value="TreeGrafter"/>
</dbReference>
<feature type="transmembrane region" description="Helical" evidence="6">
    <location>
        <begin position="188"/>
        <end position="209"/>
    </location>
</feature>
<feature type="transmembrane region" description="Helical" evidence="6">
    <location>
        <begin position="12"/>
        <end position="30"/>
    </location>
</feature>
<dbReference type="RefSeq" id="WP_106335198.1">
    <property type="nucleotide sequence ID" value="NZ_PVZS01000003.1"/>
</dbReference>
<feature type="transmembrane region" description="Helical" evidence="6">
    <location>
        <begin position="143"/>
        <end position="176"/>
    </location>
</feature>
<dbReference type="OrthoDB" id="7260758at2"/>
<feature type="transmembrane region" description="Helical" evidence="6">
    <location>
        <begin position="257"/>
        <end position="275"/>
    </location>
</feature>
<evidence type="ECO:0000313" key="8">
    <source>
        <dbReference type="Proteomes" id="UP000239772"/>
    </source>
</evidence>
<name>A0A2T1HX73_9HYPH</name>
<dbReference type="Proteomes" id="UP000239772">
    <property type="component" value="Unassembled WGS sequence"/>
</dbReference>
<sequence>MTAQLGNIVFIIWRESVEALLVVGILNAWLQRQTDPLTFLRARRFLWSGVAAGLAFAVAFAALLIVFGDALPEEAQQAYQTATVLIAAALIVQMVFWMRKHGRDLKRNLENALGAAAERSSWWGVFVLALIAVAREGSETAVFLYGTLVSGAGASFAADALAISAGFAAAIASYWALQVGGRFVSWRVFFRATEIMLLFLAASLVLTGVDNLADLGVLPDAVGHLTAKVWDSSALLSDGGPIGGLISALTGYRARPALLEVLTYAAYWILVLWLLSFSRPVRKAA</sequence>
<protein>
    <submittedName>
        <fullName evidence="7">FTR1 family iron permease</fullName>
    </submittedName>
</protein>
<keyword evidence="3 6" id="KW-0812">Transmembrane</keyword>
<dbReference type="GO" id="GO:0033573">
    <property type="term" value="C:high-affinity iron permease complex"/>
    <property type="evidence" value="ECO:0007669"/>
    <property type="project" value="InterPro"/>
</dbReference>
<dbReference type="PANTHER" id="PTHR31632:SF2">
    <property type="entry name" value="PLASMA MEMBRANE IRON PERMEASE"/>
    <property type="match status" value="1"/>
</dbReference>
<keyword evidence="5 6" id="KW-0472">Membrane</keyword>
<feature type="transmembrane region" description="Helical" evidence="6">
    <location>
        <begin position="79"/>
        <end position="99"/>
    </location>
</feature>
<dbReference type="AlphaFoldDB" id="A0A2T1HX73"/>
<evidence type="ECO:0000256" key="4">
    <source>
        <dbReference type="ARBA" id="ARBA00022989"/>
    </source>
</evidence>
<keyword evidence="8" id="KW-1185">Reference proteome</keyword>
<feature type="transmembrane region" description="Helical" evidence="6">
    <location>
        <begin position="120"/>
        <end position="137"/>
    </location>
</feature>
<gene>
    <name evidence="7" type="ORF">SLNSH_03050</name>
</gene>
<evidence type="ECO:0000256" key="3">
    <source>
        <dbReference type="ARBA" id="ARBA00022692"/>
    </source>
</evidence>
<comment type="caution">
    <text evidence="7">The sequence shown here is derived from an EMBL/GenBank/DDBJ whole genome shotgun (WGS) entry which is preliminary data.</text>
</comment>
<dbReference type="PANTHER" id="PTHR31632">
    <property type="entry name" value="IRON TRANSPORTER FTH1"/>
    <property type="match status" value="1"/>
</dbReference>
<comment type="similarity">
    <text evidence="2">Belongs to the oxidase-dependent Fe transporter (OFeT) (TC 9.A.10.1) family.</text>
</comment>
<dbReference type="InterPro" id="IPR004923">
    <property type="entry name" value="FTR1/Fip1/EfeU"/>
</dbReference>
<comment type="subcellular location">
    <subcellularLocation>
        <location evidence="1">Membrane</location>
        <topology evidence="1">Multi-pass membrane protein</topology>
    </subcellularLocation>
</comment>
<evidence type="ECO:0000313" key="7">
    <source>
        <dbReference type="EMBL" id="PSC06282.1"/>
    </source>
</evidence>
<evidence type="ECO:0000256" key="1">
    <source>
        <dbReference type="ARBA" id="ARBA00004141"/>
    </source>
</evidence>
<evidence type="ECO:0000256" key="6">
    <source>
        <dbReference type="SAM" id="Phobius"/>
    </source>
</evidence>
<evidence type="ECO:0000256" key="2">
    <source>
        <dbReference type="ARBA" id="ARBA00008333"/>
    </source>
</evidence>
<evidence type="ECO:0000256" key="5">
    <source>
        <dbReference type="ARBA" id="ARBA00023136"/>
    </source>
</evidence>
<accession>A0A2T1HX73</accession>
<keyword evidence="4 6" id="KW-1133">Transmembrane helix</keyword>
<dbReference type="Pfam" id="PF03239">
    <property type="entry name" value="FTR1"/>
    <property type="match status" value="1"/>
</dbReference>
<proteinExistence type="inferred from homology"/>
<dbReference type="EMBL" id="PVZS01000003">
    <property type="protein sequence ID" value="PSC06282.1"/>
    <property type="molecule type" value="Genomic_DNA"/>
</dbReference>
<feature type="transmembrane region" description="Helical" evidence="6">
    <location>
        <begin position="45"/>
        <end position="67"/>
    </location>
</feature>
<reference evidence="8" key="1">
    <citation type="submission" date="2018-03" db="EMBL/GenBank/DDBJ databases">
        <authorList>
            <person name="Sun L."/>
            <person name="Liu H."/>
            <person name="Chen W."/>
            <person name="Huang K."/>
            <person name="Liu W."/>
            <person name="Gao X."/>
        </authorList>
    </citation>
    <scope>NUCLEOTIDE SEQUENCE [LARGE SCALE GENOMIC DNA]</scope>
    <source>
        <strain evidence="8">SH9</strain>
    </source>
</reference>